<evidence type="ECO:0000259" key="5">
    <source>
        <dbReference type="Pfam" id="PF00535"/>
    </source>
</evidence>
<reference evidence="7 8" key="1">
    <citation type="submission" date="2017-08" db="EMBL/GenBank/DDBJ databases">
        <title>Substantial Increase in Enzyme Production by Combined Drug-Resistance Mutations in Paenibacillus agaridevorans.</title>
        <authorList>
            <person name="Tanaka Y."/>
            <person name="Funane K."/>
            <person name="Hosaka T."/>
            <person name="Shiwa Y."/>
            <person name="Fujita N."/>
            <person name="Miyazaki T."/>
            <person name="Yoshikawa H."/>
            <person name="Murakami K."/>
            <person name="Kasahara K."/>
            <person name="Inaoka T."/>
            <person name="Hiraga Y."/>
            <person name="Ochi K."/>
        </authorList>
    </citation>
    <scope>NUCLEOTIDE SEQUENCE [LARGE SCALE GENOMIC DNA]</scope>
    <source>
        <strain evidence="7 8">T-3040</strain>
    </source>
</reference>
<evidence type="ECO:0000256" key="1">
    <source>
        <dbReference type="ARBA" id="ARBA00006739"/>
    </source>
</evidence>
<evidence type="ECO:0000256" key="3">
    <source>
        <dbReference type="ARBA" id="ARBA00022679"/>
    </source>
</evidence>
<dbReference type="SUPFAM" id="SSF53448">
    <property type="entry name" value="Nucleotide-diphospho-sugar transferases"/>
    <property type="match status" value="1"/>
</dbReference>
<sequence length="468" mass="53937">MMDSIKVLFEYVAIFFICYMLVYSTFLFLSVTVGTSVLYKQLQRRQMKNELQHDYYIPISIIVPAYNEDVTVVDTVISLLNSKYQLFEIIVVDDGSKDNTSQALIDYFELNPIERPIRKLIPCMPEEACYLGYRDNIQITLIRKKNGGKADSLNMGINASQFPYFICMDADSMLQDDALEKIIQPVLENRDVIACGGLINIANGVTIKNGKVIKYKLPNNILIIMQALEYNRSFLASRIFWDQFNGNLIISGAFGLFRKDMVINVGGYDHDTLGEDMELVVKLHSFCRSHQIPYSIKYEPDAICWSQVPETMSDLIKQRRRWHLGLSQSLWKHRNLIVNPKSGIVGLTSYSYFLFYELLSPFIELFGLLTIMLAFSVNIINVQFMIIFYLIYAGFGSILSLTAFFARIHTQNLKLDLIDVLKVISLCLLENAGLRLVIAFVRMTSFFRYKKKKNHWGEITRQKMNIDL</sequence>
<dbReference type="AlphaFoldDB" id="A0A2R5EQD7"/>
<evidence type="ECO:0000259" key="6">
    <source>
        <dbReference type="Pfam" id="PF13632"/>
    </source>
</evidence>
<dbReference type="Pfam" id="PF13632">
    <property type="entry name" value="Glyco_trans_2_3"/>
    <property type="match status" value="1"/>
</dbReference>
<evidence type="ECO:0000313" key="8">
    <source>
        <dbReference type="Proteomes" id="UP000245202"/>
    </source>
</evidence>
<comment type="caution">
    <text evidence="7">The sequence shown here is derived from an EMBL/GenBank/DDBJ whole genome shotgun (WGS) entry which is preliminary data.</text>
</comment>
<dbReference type="CDD" id="cd06423">
    <property type="entry name" value="CESA_like"/>
    <property type="match status" value="1"/>
</dbReference>
<accession>A0A2R5EQD7</accession>
<dbReference type="Pfam" id="PF00535">
    <property type="entry name" value="Glycos_transf_2"/>
    <property type="match status" value="1"/>
</dbReference>
<dbReference type="PANTHER" id="PTHR43630:SF1">
    <property type="entry name" value="POLY-BETA-1,6-N-ACETYL-D-GLUCOSAMINE SYNTHASE"/>
    <property type="match status" value="1"/>
</dbReference>
<feature type="transmembrane region" description="Helical" evidence="4">
    <location>
        <begin position="387"/>
        <end position="408"/>
    </location>
</feature>
<keyword evidence="3" id="KW-0808">Transferase</keyword>
<dbReference type="InterPro" id="IPR001173">
    <property type="entry name" value="Glyco_trans_2-like"/>
</dbReference>
<feature type="transmembrane region" description="Helical" evidence="4">
    <location>
        <begin position="362"/>
        <end position="380"/>
    </location>
</feature>
<organism evidence="7 8">
    <name type="scientific">Paenibacillus agaridevorans</name>
    <dbReference type="NCBI Taxonomy" id="171404"/>
    <lineage>
        <taxon>Bacteria</taxon>
        <taxon>Bacillati</taxon>
        <taxon>Bacillota</taxon>
        <taxon>Bacilli</taxon>
        <taxon>Bacillales</taxon>
        <taxon>Paenibacillaceae</taxon>
        <taxon>Paenibacillus</taxon>
    </lineage>
</organism>
<keyword evidence="2" id="KW-0328">Glycosyltransferase</keyword>
<feature type="domain" description="Glycosyltransferase 2-like" evidence="5">
    <location>
        <begin position="60"/>
        <end position="112"/>
    </location>
</feature>
<dbReference type="InterPro" id="IPR029044">
    <property type="entry name" value="Nucleotide-diphossugar_trans"/>
</dbReference>
<keyword evidence="4" id="KW-0812">Transmembrane</keyword>
<dbReference type="GO" id="GO:0016757">
    <property type="term" value="F:glycosyltransferase activity"/>
    <property type="evidence" value="ECO:0007669"/>
    <property type="project" value="UniProtKB-KW"/>
</dbReference>
<proteinExistence type="inferred from homology"/>
<dbReference type="PANTHER" id="PTHR43630">
    <property type="entry name" value="POLY-BETA-1,6-N-ACETYL-D-GLUCOSAMINE SYNTHASE"/>
    <property type="match status" value="1"/>
</dbReference>
<name>A0A2R5EQD7_9BACL</name>
<keyword evidence="4" id="KW-0472">Membrane</keyword>
<evidence type="ECO:0000256" key="4">
    <source>
        <dbReference type="SAM" id="Phobius"/>
    </source>
</evidence>
<keyword evidence="7" id="KW-0378">Hydrolase</keyword>
<feature type="domain" description="Glycosyltransferase 2-like" evidence="6">
    <location>
        <begin position="164"/>
        <end position="376"/>
    </location>
</feature>
<feature type="transmembrane region" description="Helical" evidence="4">
    <location>
        <begin position="420"/>
        <end position="441"/>
    </location>
</feature>
<dbReference type="RefSeq" id="WP_108991110.1">
    <property type="nucleotide sequence ID" value="NZ_BDQX01000011.1"/>
</dbReference>
<dbReference type="GO" id="GO:0016787">
    <property type="term" value="F:hydrolase activity"/>
    <property type="evidence" value="ECO:0007669"/>
    <property type="project" value="UniProtKB-KW"/>
</dbReference>
<dbReference type="EMBL" id="BDQX01000011">
    <property type="protein sequence ID" value="GBG05641.1"/>
    <property type="molecule type" value="Genomic_DNA"/>
</dbReference>
<dbReference type="Proteomes" id="UP000245202">
    <property type="component" value="Unassembled WGS sequence"/>
</dbReference>
<keyword evidence="4" id="KW-1133">Transmembrane helix</keyword>
<evidence type="ECO:0000313" key="7">
    <source>
        <dbReference type="EMBL" id="GBG05641.1"/>
    </source>
</evidence>
<evidence type="ECO:0000256" key="2">
    <source>
        <dbReference type="ARBA" id="ARBA00022676"/>
    </source>
</evidence>
<comment type="similarity">
    <text evidence="1">Belongs to the glycosyltransferase 2 family.</text>
</comment>
<feature type="transmembrane region" description="Helical" evidence="4">
    <location>
        <begin position="12"/>
        <end position="39"/>
    </location>
</feature>
<keyword evidence="8" id="KW-1185">Reference proteome</keyword>
<protein>
    <submittedName>
        <fullName evidence="7">Glycosyl hydrolase</fullName>
    </submittedName>
</protein>
<dbReference type="Gene3D" id="3.90.550.10">
    <property type="entry name" value="Spore Coat Polysaccharide Biosynthesis Protein SpsA, Chain A"/>
    <property type="match status" value="1"/>
</dbReference>
<gene>
    <name evidence="7" type="ORF">PAT3040_00125</name>
</gene>